<organism evidence="4 5">
    <name type="scientific">Paraburkholderia fynbosensis</name>
    <dbReference type="NCBI Taxonomy" id="1200993"/>
    <lineage>
        <taxon>Bacteria</taxon>
        <taxon>Pseudomonadati</taxon>
        <taxon>Pseudomonadota</taxon>
        <taxon>Betaproteobacteria</taxon>
        <taxon>Burkholderiales</taxon>
        <taxon>Burkholderiaceae</taxon>
        <taxon>Paraburkholderia</taxon>
    </lineage>
</organism>
<dbReference type="InterPro" id="IPR010621">
    <property type="entry name" value="DUF1214"/>
</dbReference>
<feature type="chain" id="PRO_5026670716" description="Lipoprotein" evidence="1">
    <location>
        <begin position="28"/>
        <end position="519"/>
    </location>
</feature>
<feature type="domain" description="DUF1214" evidence="2">
    <location>
        <begin position="397"/>
        <end position="503"/>
    </location>
</feature>
<name>A0A6J5H626_9BURK</name>
<dbReference type="Gene3D" id="2.60.40.1610">
    <property type="entry name" value="Domain of unknown function DUF1254"/>
    <property type="match status" value="1"/>
</dbReference>
<dbReference type="EMBL" id="CADIKI010000030">
    <property type="protein sequence ID" value="CAB3809595.1"/>
    <property type="molecule type" value="Genomic_DNA"/>
</dbReference>
<reference evidence="4 5" key="1">
    <citation type="submission" date="2020-04" db="EMBL/GenBank/DDBJ databases">
        <authorList>
            <person name="De Canck E."/>
        </authorList>
    </citation>
    <scope>NUCLEOTIDE SEQUENCE [LARGE SCALE GENOMIC DNA]</scope>
    <source>
        <strain evidence="4 5">LMG 27177</strain>
    </source>
</reference>
<evidence type="ECO:0000256" key="1">
    <source>
        <dbReference type="SAM" id="SignalP"/>
    </source>
</evidence>
<dbReference type="InterPro" id="IPR037050">
    <property type="entry name" value="DUF1254_sf"/>
</dbReference>
<feature type="domain" description="DUF1254" evidence="3">
    <location>
        <begin position="96"/>
        <end position="233"/>
    </location>
</feature>
<keyword evidence="5" id="KW-1185">Reference proteome</keyword>
<dbReference type="PANTHER" id="PTHR36509:SF3">
    <property type="entry name" value="SIGNAL PEPTIDE PROTEIN"/>
    <property type="match status" value="1"/>
</dbReference>
<evidence type="ECO:0000313" key="4">
    <source>
        <dbReference type="EMBL" id="CAB3809595.1"/>
    </source>
</evidence>
<dbReference type="Proteomes" id="UP000494252">
    <property type="component" value="Unassembled WGS sequence"/>
</dbReference>
<dbReference type="AlphaFoldDB" id="A0A6J5H626"/>
<keyword evidence="1" id="KW-0732">Signal</keyword>
<dbReference type="RefSeq" id="WP_175165865.1">
    <property type="nucleotide sequence ID" value="NZ_CADIKI010000030.1"/>
</dbReference>
<evidence type="ECO:0000313" key="5">
    <source>
        <dbReference type="Proteomes" id="UP000494252"/>
    </source>
</evidence>
<sequence>MKLRARQVTVVAAVTMATLAISAQGKAAAGAGPNATFEVLAQQPFESGYPTPQAIRTLEDELFFQRAVQVYHWALPAVNMFSMKEGAEKNYGSGYNVVSIWKERLNAKTLITTPNSDVIYGIGFLDLAKDGPIVVEAAPGLQALVDDFWHRPIQGPTIDGHTYFADIGLPGPDKGKGGRYLVVPPGYKGTVPKGYYVYRSETNGVFLFLRGFFQKPSDLAPAVGNMERIKVYPLGQETTAKPMKFPDASGVSADLLPPSDGRYFDILNRFIQSEVVDPSDHYMRGMAAAIGIVKGQPFNPDEHQRTLLNLAAQTAWKMAKVVAYDEFEKQPKAKWYPDRQWLAHVRNGGDDFRNSVDNFYFQVNGEHYTDLDAQLHMFINAYSISPGMMTSVPGVGAKYLEAVRDSRGEFLVGGSTYRLTLPANVPAKLFWSVTAYDATTASGLDNGQPFPSIGSRDEVKPNADGSITLYFGPTAPAGKESNWVKTVPGKGWFSLLRLYGPEKSFFDRSWIPGDFEKTQ</sequence>
<dbReference type="Pfam" id="PF06742">
    <property type="entry name" value="DUF1214"/>
    <property type="match status" value="1"/>
</dbReference>
<dbReference type="InterPro" id="IPR037049">
    <property type="entry name" value="DUF1214_C_sf"/>
</dbReference>
<protein>
    <recommendedName>
        <fullName evidence="6">Lipoprotein</fullName>
    </recommendedName>
</protein>
<proteinExistence type="predicted"/>
<feature type="signal peptide" evidence="1">
    <location>
        <begin position="1"/>
        <end position="27"/>
    </location>
</feature>
<accession>A0A6J5H626</accession>
<dbReference type="Pfam" id="PF06863">
    <property type="entry name" value="DUF1254"/>
    <property type="match status" value="1"/>
</dbReference>
<gene>
    <name evidence="4" type="ORF">LMG27177_06842</name>
</gene>
<evidence type="ECO:0000259" key="3">
    <source>
        <dbReference type="Pfam" id="PF06863"/>
    </source>
</evidence>
<evidence type="ECO:0008006" key="6">
    <source>
        <dbReference type="Google" id="ProtNLM"/>
    </source>
</evidence>
<dbReference type="InterPro" id="IPR010679">
    <property type="entry name" value="DUF1254"/>
</dbReference>
<evidence type="ECO:0000259" key="2">
    <source>
        <dbReference type="Pfam" id="PF06742"/>
    </source>
</evidence>
<dbReference type="Gene3D" id="1.10.3360.10">
    <property type="entry name" value="VPA0735-like domain"/>
    <property type="match status" value="1"/>
</dbReference>
<dbReference type="SUPFAM" id="SSF160935">
    <property type="entry name" value="VPA0735-like"/>
    <property type="match status" value="1"/>
</dbReference>
<dbReference type="Gene3D" id="2.60.120.600">
    <property type="entry name" value="Domain of unknown function DUF1214, C-terminal domain"/>
    <property type="match status" value="1"/>
</dbReference>
<dbReference type="PANTHER" id="PTHR36509">
    <property type="entry name" value="BLL3101 PROTEIN"/>
    <property type="match status" value="1"/>
</dbReference>